<accession>A0A816KHS2</accession>
<reference evidence="3" key="1">
    <citation type="submission" date="2021-02" db="EMBL/GenBank/DDBJ databases">
        <authorList>
            <person name="Nowell W R."/>
        </authorList>
    </citation>
    <scope>NUCLEOTIDE SEQUENCE</scope>
</reference>
<dbReference type="Proteomes" id="UP000663824">
    <property type="component" value="Unassembled WGS sequence"/>
</dbReference>
<dbReference type="EMBL" id="CAJOBI010002018">
    <property type="protein sequence ID" value="CAF3910471.1"/>
    <property type="molecule type" value="Genomic_DNA"/>
</dbReference>
<dbReference type="Proteomes" id="UP000681967">
    <property type="component" value="Unassembled WGS sequence"/>
</dbReference>
<dbReference type="EMBL" id="CAJNRE010000138">
    <property type="protein sequence ID" value="CAF1921288.1"/>
    <property type="molecule type" value="Genomic_DNA"/>
</dbReference>
<dbReference type="OrthoDB" id="10016581at2759"/>
<dbReference type="Proteomes" id="UP000663855">
    <property type="component" value="Unassembled WGS sequence"/>
</dbReference>
<evidence type="ECO:0000313" key="3">
    <source>
        <dbReference type="EMBL" id="CAF1921288.1"/>
    </source>
</evidence>
<evidence type="ECO:0000313" key="5">
    <source>
        <dbReference type="EMBL" id="CAF4171708.1"/>
    </source>
</evidence>
<comment type="caution">
    <text evidence="3">The sequence shown here is derived from an EMBL/GenBank/DDBJ whole genome shotgun (WGS) entry which is preliminary data.</text>
</comment>
<sequence length="309" mass="35492">MEQEVLILATKHVHQAISNALNYLTQMSSSLLTNYSSNRNLNSNISLRCRSSSNNRNKRKVSFHNTIPRCSLPATENDLAHYQTHLLSNQQTNSTRCRPSRTTNITRSNKVFDVQYSFSLNKSCVNKNNKQQYKLADIQNFANEVIKDSIQTVLLQMDHENLINEDKTSGLILHRSPFYTPTECFQPIHSYVDRFIHSTIDQAIEKIASHGTELFSNHLANQILIDVLSTIENDEKHFRTTTSDSIQLEINEHQQTGLYDRNRYDSSATPISTSNEESVDSLMNHVSQQIYLDSFQELRQIFTKANNYG</sequence>
<evidence type="ECO:0000313" key="2">
    <source>
        <dbReference type="EMBL" id="CAF1590755.1"/>
    </source>
</evidence>
<dbReference type="EMBL" id="CAJNOW010010938">
    <property type="protein sequence ID" value="CAF1590755.1"/>
    <property type="molecule type" value="Genomic_DNA"/>
</dbReference>
<name>A0A816KHS2_9BILA</name>
<evidence type="ECO:0000313" key="1">
    <source>
        <dbReference type="EMBL" id="CAF0985941.1"/>
    </source>
</evidence>
<dbReference type="AlphaFoldDB" id="A0A816KHS2"/>
<evidence type="ECO:0000313" key="4">
    <source>
        <dbReference type="EMBL" id="CAF3910471.1"/>
    </source>
</evidence>
<evidence type="ECO:0000313" key="6">
    <source>
        <dbReference type="EMBL" id="CAF4251302.1"/>
    </source>
</evidence>
<dbReference type="EMBL" id="CAJOBH010026236">
    <property type="protein sequence ID" value="CAF4251302.1"/>
    <property type="molecule type" value="Genomic_DNA"/>
</dbReference>
<protein>
    <submittedName>
        <fullName evidence="3">Uncharacterized protein</fullName>
    </submittedName>
</protein>
<dbReference type="Proteomes" id="UP000681720">
    <property type="component" value="Unassembled WGS sequence"/>
</dbReference>
<proteinExistence type="predicted"/>
<dbReference type="Proteomes" id="UP000663834">
    <property type="component" value="Unassembled WGS sequence"/>
</dbReference>
<dbReference type="EMBL" id="CAJNOV010000105">
    <property type="protein sequence ID" value="CAF0985941.1"/>
    <property type="molecule type" value="Genomic_DNA"/>
</dbReference>
<evidence type="ECO:0000313" key="7">
    <source>
        <dbReference type="Proteomes" id="UP000663824"/>
    </source>
</evidence>
<organism evidence="3 7">
    <name type="scientific">Rotaria magnacalcarata</name>
    <dbReference type="NCBI Taxonomy" id="392030"/>
    <lineage>
        <taxon>Eukaryota</taxon>
        <taxon>Metazoa</taxon>
        <taxon>Spiralia</taxon>
        <taxon>Gnathifera</taxon>
        <taxon>Rotifera</taxon>
        <taxon>Eurotatoria</taxon>
        <taxon>Bdelloidea</taxon>
        <taxon>Philodinida</taxon>
        <taxon>Philodinidae</taxon>
        <taxon>Rotaria</taxon>
    </lineage>
</organism>
<gene>
    <name evidence="6" type="ORF">BYL167_LOCUS25562</name>
    <name evidence="1" type="ORF">CJN711_LOCUS1600</name>
    <name evidence="5" type="ORF">GIL414_LOCUS20392</name>
    <name evidence="2" type="ORF">KQP761_LOCUS21163</name>
    <name evidence="3" type="ORF">MBJ925_LOCUS2109</name>
    <name evidence="4" type="ORF">SMN809_LOCUS7121</name>
</gene>
<dbReference type="EMBL" id="CAJOBJ010013619">
    <property type="protein sequence ID" value="CAF4171708.1"/>
    <property type="molecule type" value="Genomic_DNA"/>
</dbReference>
<dbReference type="Proteomes" id="UP000676336">
    <property type="component" value="Unassembled WGS sequence"/>
</dbReference>